<keyword evidence="5 7" id="KW-0472">Membrane</keyword>
<feature type="signal peptide" evidence="8">
    <location>
        <begin position="1"/>
        <end position="22"/>
    </location>
</feature>
<dbReference type="FunFam" id="2.170.130.10:FF:000003">
    <property type="entry name" value="SusC/RagA family TonB-linked outer membrane protein"/>
    <property type="match status" value="1"/>
</dbReference>
<dbReference type="PROSITE" id="PS52016">
    <property type="entry name" value="TONB_DEPENDENT_REC_3"/>
    <property type="match status" value="1"/>
</dbReference>
<dbReference type="EMBL" id="JNHN01000184">
    <property type="protein sequence ID" value="KDS48001.1"/>
    <property type="molecule type" value="Genomic_DNA"/>
</dbReference>
<dbReference type="InterPro" id="IPR023997">
    <property type="entry name" value="TonB-dep_OMP_SusC/RagA_CS"/>
</dbReference>
<protein>
    <submittedName>
        <fullName evidence="10">TonB-linked outer membrane, SusC/RagA family protein</fullName>
    </submittedName>
</protein>
<evidence type="ECO:0000256" key="5">
    <source>
        <dbReference type="ARBA" id="ARBA00023136"/>
    </source>
</evidence>
<dbReference type="InterPro" id="IPR036942">
    <property type="entry name" value="Beta-barrel_TonB_sf"/>
</dbReference>
<gene>
    <name evidence="10" type="ORF">M094_2933</name>
</gene>
<dbReference type="SUPFAM" id="SSF49464">
    <property type="entry name" value="Carboxypeptidase regulatory domain-like"/>
    <property type="match status" value="1"/>
</dbReference>
<feature type="chain" id="PRO_5001744594" evidence="8">
    <location>
        <begin position="23"/>
        <end position="1038"/>
    </location>
</feature>
<organism evidence="10 11">
    <name type="scientific">Bacteroides uniformis str. 3978 T3 ii</name>
    <dbReference type="NCBI Taxonomy" id="1339349"/>
    <lineage>
        <taxon>Bacteria</taxon>
        <taxon>Pseudomonadati</taxon>
        <taxon>Bacteroidota</taxon>
        <taxon>Bacteroidia</taxon>
        <taxon>Bacteroidales</taxon>
        <taxon>Bacteroidaceae</taxon>
        <taxon>Bacteroides</taxon>
    </lineage>
</organism>
<evidence type="ECO:0000256" key="4">
    <source>
        <dbReference type="ARBA" id="ARBA00022692"/>
    </source>
</evidence>
<evidence type="ECO:0000256" key="2">
    <source>
        <dbReference type="ARBA" id="ARBA00022448"/>
    </source>
</evidence>
<dbReference type="GO" id="GO:0009279">
    <property type="term" value="C:cell outer membrane"/>
    <property type="evidence" value="ECO:0007669"/>
    <property type="project" value="UniProtKB-SubCell"/>
</dbReference>
<keyword evidence="4 7" id="KW-0812">Transmembrane</keyword>
<dbReference type="InterPro" id="IPR023996">
    <property type="entry name" value="TonB-dep_OMP_SusC/RagA"/>
</dbReference>
<evidence type="ECO:0000256" key="7">
    <source>
        <dbReference type="PROSITE-ProRule" id="PRU01360"/>
    </source>
</evidence>
<dbReference type="InterPro" id="IPR008969">
    <property type="entry name" value="CarboxyPept-like_regulatory"/>
</dbReference>
<keyword evidence="2 7" id="KW-0813">Transport</keyword>
<comment type="subcellular location">
    <subcellularLocation>
        <location evidence="1 7">Cell outer membrane</location>
        <topology evidence="1 7">Multi-pass membrane protein</topology>
    </subcellularLocation>
</comment>
<evidence type="ECO:0000256" key="1">
    <source>
        <dbReference type="ARBA" id="ARBA00004571"/>
    </source>
</evidence>
<dbReference type="Gene3D" id="2.170.130.10">
    <property type="entry name" value="TonB-dependent receptor, plug domain"/>
    <property type="match status" value="1"/>
</dbReference>
<dbReference type="InterPro" id="IPR037066">
    <property type="entry name" value="Plug_dom_sf"/>
</dbReference>
<keyword evidence="8" id="KW-0732">Signal</keyword>
<evidence type="ECO:0000256" key="8">
    <source>
        <dbReference type="SAM" id="SignalP"/>
    </source>
</evidence>
<evidence type="ECO:0000259" key="9">
    <source>
        <dbReference type="Pfam" id="PF07715"/>
    </source>
</evidence>
<keyword evidence="6 7" id="KW-0998">Cell outer membrane</keyword>
<evidence type="ECO:0000313" key="11">
    <source>
        <dbReference type="Proteomes" id="UP000028013"/>
    </source>
</evidence>
<accession>A0A078RYV6</accession>
<dbReference type="RefSeq" id="WP_035447314.1">
    <property type="nucleotide sequence ID" value="NZ_JNHN01000184.1"/>
</dbReference>
<dbReference type="AlphaFoldDB" id="A0A078RYV6"/>
<dbReference type="Gene3D" id="2.40.170.20">
    <property type="entry name" value="TonB-dependent receptor, beta-barrel domain"/>
    <property type="match status" value="1"/>
</dbReference>
<evidence type="ECO:0000313" key="10">
    <source>
        <dbReference type="EMBL" id="KDS48001.1"/>
    </source>
</evidence>
<comment type="caution">
    <text evidence="10">The sequence shown here is derived from an EMBL/GenBank/DDBJ whole genome shotgun (WGS) entry which is preliminary data.</text>
</comment>
<dbReference type="NCBIfam" id="TIGR04057">
    <property type="entry name" value="SusC_RagA_signa"/>
    <property type="match status" value="1"/>
</dbReference>
<sequence>MKNKYFCWLFLLFTLVSLGASAQVKVEGSVFDEMDNPLIGVSVFTENRKTGAVTDVDGHFTITVPNTKVSLTFSYVGYTTQKIALKDRKLLKVVLKEDSELLDEVVVVGYGTQKKISVTGSIAQVGNKELKKAPSGTLSNMLAGRIPGLIAKQSSGQPGQDGSNLYIRGTGAGDGNALVVVDGVIQDYFPSFSPDEVESVTILKDATAAAVYGVRAAAGVILVTTKRGTVQKPTVTLNSSVTLSQNTNFPKFLNGPDYAYWYNKAQLMDGVAEENLRFSPEDIERINNPGENEEIYGNTDWFDLLFKNVAPTYTNTVSVSGGNERIKFFASLGAYNQEGIVENTSYDKYNFRSNLDAKVTNNIDFSLNLSGFVDDQRSPGASVGPNAYAGVFQQAMLSYPYLRPYTKDGMPIASQNTAGNGNNNPLGARDLSGYQSSKTTKFQGDISLCYKLPIKGLSAKLDAAFLKSHSMRKAAMTPYNVYSWNQTTHQGNVEKGRICSMASVSHWYGSQQRYTIRPTIEYANKFGKHDVSGLFLYEYAREDYEGISAGREDFPITDIMDMSYGLKVSENLVKGSHSNDKRAGYVMRFNYAYDEKYLLEFTGRVDASTALPAHNRWGFFPAVSVGWRISQEDFFKEAVPFMDNLKIRASIGRLGSDRAIESTMTYFSTATLSADPVVVFGTNALKDIGMSGPICPDLKWQLTDTYNIGVESNMWNGLLGLELDVFYMKTTRSLEGQSGKFPPSLGSYFPGYINYGSHDNRGFELVLTHHNKIRDFNYHVRGNLSWARNKILKVTEDANVPIYKRATGQSMGRYLGFVAEGLFQSEEEIAHSALFEGSTNTKPGDIKLKDINGDGKITWDQDMVPIGRSSIPEMVFGLNLGAEWKGFDFSMFWQGAAMFDVNLCGIYDSGIRDDTFYTRPFYADGNTPYYLVEGSWRPDNPNAKFPRLGIEARDNGGKFSSWWVKDGTYLRLKSVQLGYTLPKKLTEKAGFRTIRAYVSGGNLLTICGLDYMDPEMPGVNQGYYPQQRTYEFGLNITF</sequence>
<keyword evidence="3 7" id="KW-1134">Transmembrane beta strand</keyword>
<name>A0A078RYV6_BACUN</name>
<dbReference type="Pfam" id="PF13715">
    <property type="entry name" value="CarbopepD_reg_2"/>
    <property type="match status" value="1"/>
</dbReference>
<dbReference type="NCBIfam" id="TIGR04056">
    <property type="entry name" value="OMP_RagA_SusC"/>
    <property type="match status" value="1"/>
</dbReference>
<dbReference type="Pfam" id="PF07715">
    <property type="entry name" value="Plug"/>
    <property type="match status" value="1"/>
</dbReference>
<dbReference type="PATRIC" id="fig|1339349.3.peg.3987"/>
<dbReference type="InterPro" id="IPR039426">
    <property type="entry name" value="TonB-dep_rcpt-like"/>
</dbReference>
<dbReference type="InterPro" id="IPR012910">
    <property type="entry name" value="Plug_dom"/>
</dbReference>
<dbReference type="Gene3D" id="2.60.40.1120">
    <property type="entry name" value="Carboxypeptidase-like, regulatory domain"/>
    <property type="match status" value="1"/>
</dbReference>
<evidence type="ECO:0000256" key="3">
    <source>
        <dbReference type="ARBA" id="ARBA00022452"/>
    </source>
</evidence>
<dbReference type="SUPFAM" id="SSF56935">
    <property type="entry name" value="Porins"/>
    <property type="match status" value="1"/>
</dbReference>
<comment type="similarity">
    <text evidence="7">Belongs to the TonB-dependent receptor family.</text>
</comment>
<evidence type="ECO:0000256" key="6">
    <source>
        <dbReference type="ARBA" id="ARBA00023237"/>
    </source>
</evidence>
<dbReference type="Proteomes" id="UP000028013">
    <property type="component" value="Unassembled WGS sequence"/>
</dbReference>
<feature type="domain" description="TonB-dependent receptor plug" evidence="9">
    <location>
        <begin position="115"/>
        <end position="220"/>
    </location>
</feature>
<reference evidence="10 11" key="1">
    <citation type="submission" date="2014-04" db="EMBL/GenBank/DDBJ databases">
        <authorList>
            <person name="Sears C."/>
            <person name="Carroll K."/>
            <person name="Sack B.R."/>
            <person name="Qadri F."/>
            <person name="Myers L.L."/>
            <person name="Chung G.-T."/>
            <person name="Escheverria P."/>
            <person name="Fraser C.M."/>
            <person name="Sadzewicz L."/>
            <person name="Shefchek K.A."/>
            <person name="Tallon L."/>
            <person name="Das S.P."/>
            <person name="Daugherty S."/>
            <person name="Mongodin E.F."/>
        </authorList>
    </citation>
    <scope>NUCLEOTIDE SEQUENCE [LARGE SCALE GENOMIC DNA]</scope>
    <source>
        <strain evidence="10 11">3978 T3 ii</strain>
    </source>
</reference>
<proteinExistence type="inferred from homology"/>